<dbReference type="STRING" id="545695.TREAZ_0679"/>
<dbReference type="RefSeq" id="WP_015711284.1">
    <property type="nucleotide sequence ID" value="NC_015577.1"/>
</dbReference>
<dbReference type="SUPFAM" id="SSF53756">
    <property type="entry name" value="UDP-Glycosyltransferase/glycogen phosphorylase"/>
    <property type="match status" value="1"/>
</dbReference>
<reference evidence="2 3" key="2">
    <citation type="journal article" date="2011" name="ISME J.">
        <title>RNA-seq reveals cooperative metabolic interactions between two termite-gut spirochete species in co-culture.</title>
        <authorList>
            <person name="Rosenthal A.Z."/>
            <person name="Matson E.G."/>
            <person name="Eldar A."/>
            <person name="Leadbetter J.R."/>
        </authorList>
    </citation>
    <scope>NUCLEOTIDE SEQUENCE [LARGE SCALE GENOMIC DNA]</scope>
    <source>
        <strain evidence="3">ATCC BAA-888 / DSM 13862 / ZAS-9</strain>
    </source>
</reference>
<accession>F5YAV2</accession>
<dbReference type="AlphaFoldDB" id="F5YAV2"/>
<reference evidence="3" key="1">
    <citation type="submission" date="2009-12" db="EMBL/GenBank/DDBJ databases">
        <title>Complete sequence of Treponema azotonutricium strain ZAS-9.</title>
        <authorList>
            <person name="Tetu S.G."/>
            <person name="Matson E."/>
            <person name="Ren Q."/>
            <person name="Seshadri R."/>
            <person name="Elbourne L."/>
            <person name="Hassan K.A."/>
            <person name="Durkin A."/>
            <person name="Radune D."/>
            <person name="Mohamoud Y."/>
            <person name="Shay R."/>
            <person name="Jin S."/>
            <person name="Zhang X."/>
            <person name="Lucey K."/>
            <person name="Ballor N.R."/>
            <person name="Ottesen E."/>
            <person name="Rosenthal R."/>
            <person name="Allen A."/>
            <person name="Leadbetter J.R."/>
            <person name="Paulsen I.T."/>
        </authorList>
    </citation>
    <scope>NUCLEOTIDE SEQUENCE [LARGE SCALE GENOMIC DNA]</scope>
    <source>
        <strain evidence="3">ATCC BAA-888 / DSM 13862 / ZAS-9</strain>
    </source>
</reference>
<dbReference type="OrthoDB" id="9797829at2"/>
<dbReference type="CDD" id="cd03811">
    <property type="entry name" value="GT4_GT28_WabH-like"/>
    <property type="match status" value="1"/>
</dbReference>
<evidence type="ECO:0000259" key="1">
    <source>
        <dbReference type="Pfam" id="PF00534"/>
    </source>
</evidence>
<gene>
    <name evidence="2" type="ordered locus">TREAZ_0679</name>
</gene>
<dbReference type="KEGG" id="taz:TREAZ_0679"/>
<dbReference type="HOGENOM" id="CLU_009583_0_0_12"/>
<proteinExistence type="predicted"/>
<dbReference type="InParanoid" id="F5YAV2"/>
<evidence type="ECO:0000313" key="2">
    <source>
        <dbReference type="EMBL" id="AEF82627.1"/>
    </source>
</evidence>
<feature type="domain" description="Glycosyl transferase family 1" evidence="1">
    <location>
        <begin position="189"/>
        <end position="336"/>
    </location>
</feature>
<protein>
    <submittedName>
        <fullName evidence="2">Glycosyltransferase</fullName>
    </submittedName>
</protein>
<keyword evidence="3" id="KW-1185">Reference proteome</keyword>
<dbReference type="Gene3D" id="3.40.50.2000">
    <property type="entry name" value="Glycogen Phosphorylase B"/>
    <property type="match status" value="2"/>
</dbReference>
<dbReference type="PANTHER" id="PTHR12526">
    <property type="entry name" value="GLYCOSYLTRANSFERASE"/>
    <property type="match status" value="1"/>
</dbReference>
<organism evidence="2 3">
    <name type="scientific">Leadbettera azotonutricia (strain ATCC BAA-888 / DSM 13862 / ZAS-9)</name>
    <name type="common">Treponema azotonutricium</name>
    <dbReference type="NCBI Taxonomy" id="545695"/>
    <lineage>
        <taxon>Bacteria</taxon>
        <taxon>Pseudomonadati</taxon>
        <taxon>Spirochaetota</taxon>
        <taxon>Spirochaetia</taxon>
        <taxon>Spirochaetales</taxon>
        <taxon>Breznakiellaceae</taxon>
        <taxon>Leadbettera</taxon>
    </lineage>
</organism>
<evidence type="ECO:0000313" key="3">
    <source>
        <dbReference type="Proteomes" id="UP000009222"/>
    </source>
</evidence>
<sequence>MNSTEKLKRISLLVDSFSEGGAERVMVTLANTYLNWGYQVDFIVIRDIGLYKDQLSKNAKKIVLYNGSHSLTIINRLKRKISVYLSLLLYFCHDSPDVFMVTMRRDNIIASKIYNLFPQHFPLILREADVIVEDEGKEINEMKRWYKKAPFVIANSECTKDDLIKKIKLDKNSIIRIYNPMLLPQNIERAKNKNIRIIGCGRLVAKKNFADLIQVFSLIYNEYPEAELTIIGEGEERTNLEALIKSLNLENAIHMPGSVLNPYDYYSKADVFVQTSLYEGFGYVLPEAMACGTPVVAYDSKGAMREILADGKYGILVIPGDLDSLKKAILKQIISPTPYVLLKEAVERFDKEKICHEYLQVFENAINKNANPN</sequence>
<dbReference type="Proteomes" id="UP000009222">
    <property type="component" value="Chromosome"/>
</dbReference>
<dbReference type="PANTHER" id="PTHR12526:SF630">
    <property type="entry name" value="GLYCOSYLTRANSFERASE"/>
    <property type="match status" value="1"/>
</dbReference>
<dbReference type="EMBL" id="CP001841">
    <property type="protein sequence ID" value="AEF82627.1"/>
    <property type="molecule type" value="Genomic_DNA"/>
</dbReference>
<dbReference type="InterPro" id="IPR001296">
    <property type="entry name" value="Glyco_trans_1"/>
</dbReference>
<dbReference type="eggNOG" id="COG0438">
    <property type="taxonomic scope" value="Bacteria"/>
</dbReference>
<dbReference type="GO" id="GO:0016757">
    <property type="term" value="F:glycosyltransferase activity"/>
    <property type="evidence" value="ECO:0007669"/>
    <property type="project" value="InterPro"/>
</dbReference>
<name>F5YAV2_LEAAZ</name>
<dbReference type="Pfam" id="PF00534">
    <property type="entry name" value="Glycos_transf_1"/>
    <property type="match status" value="1"/>
</dbReference>
<keyword evidence="2" id="KW-0808">Transferase</keyword>